<evidence type="ECO:0000256" key="1">
    <source>
        <dbReference type="ARBA" id="ARBA00004123"/>
    </source>
</evidence>
<proteinExistence type="predicted"/>
<keyword evidence="2" id="KW-0698">rRNA processing</keyword>
<dbReference type="InterPro" id="IPR050180">
    <property type="entry name" value="RNR_Ribonuclease"/>
</dbReference>
<dbReference type="GO" id="GO:0000176">
    <property type="term" value="C:nuclear exosome (RNase complex)"/>
    <property type="evidence" value="ECO:0007669"/>
    <property type="project" value="TreeGrafter"/>
</dbReference>
<dbReference type="InterPro" id="IPR012340">
    <property type="entry name" value="NA-bd_OB-fold"/>
</dbReference>
<feature type="domain" description="RNB" evidence="5">
    <location>
        <begin position="25"/>
        <end position="342"/>
    </location>
</feature>
<sequence length="491" mass="55718">MSPQSRCIFLDLLFERISFQELAKRRDLRSHTICSVDPPGCTDIDDALHCRVLDNGNFEVGVHIADVSHFIRPNTAIDEEAAVRGTTVYLVDKRIDMVPGLLSSNLCSLRGNEERYAFSVIWEVTPEVEFVRTEAFKSIIKSSAALTYEQAQLKIDDPSLKDELTLGLRRLNMLAKRMRKKRAEAGETHDPVEVQVKKMLETNSMVEEWMLKANMTVAAMIYETFPECACLRRHPAPPVSSFEPVVKATNPRGFKIDVSSNKNLACSLDKAVVNENPYYNTMLRILTTRCMMQAVYFASGTIDYEEFYHYGLAAPIYTHFTSPIRRYADIIVHRLLAVTIGADSTYPGLTDKNRTQVICNNINYRHKMAQYAGRASVNLHTRMFFKGRVSEEDGYVLQIRKNALQVLVPKYGLEATLFLEGKQIDPKIIKFVYDESEPSQTCGSVKFSTFDKVVVQISIDESNVQREKLVLRLVHPKVPGFSVDPLPQKPK</sequence>
<evidence type="ECO:0000313" key="6">
    <source>
        <dbReference type="EMBL" id="CAD7276162.1"/>
    </source>
</evidence>
<dbReference type="Pfam" id="PF00773">
    <property type="entry name" value="RNB"/>
    <property type="match status" value="1"/>
</dbReference>
<evidence type="ECO:0000256" key="3">
    <source>
        <dbReference type="ARBA" id="ARBA00022835"/>
    </source>
</evidence>
<evidence type="ECO:0000259" key="5">
    <source>
        <dbReference type="SMART" id="SM00955"/>
    </source>
</evidence>
<dbReference type="GO" id="GO:0000177">
    <property type="term" value="C:cytoplasmic exosome (RNase complex)"/>
    <property type="evidence" value="ECO:0007669"/>
    <property type="project" value="TreeGrafter"/>
</dbReference>
<dbReference type="SUPFAM" id="SSF50249">
    <property type="entry name" value="Nucleic acid-binding proteins"/>
    <property type="match status" value="2"/>
</dbReference>
<dbReference type="Gene3D" id="2.40.50.140">
    <property type="entry name" value="Nucleic acid-binding proteins"/>
    <property type="match status" value="1"/>
</dbReference>
<dbReference type="InterPro" id="IPR033770">
    <property type="entry name" value="RRP44_S1"/>
</dbReference>
<dbReference type="PANTHER" id="PTHR23355">
    <property type="entry name" value="RIBONUCLEASE"/>
    <property type="match status" value="1"/>
</dbReference>
<gene>
    <name evidence="6" type="ORF">NMOB1V02_LOCUS3938</name>
</gene>
<dbReference type="GO" id="GO:0016075">
    <property type="term" value="P:rRNA catabolic process"/>
    <property type="evidence" value="ECO:0007669"/>
    <property type="project" value="TreeGrafter"/>
</dbReference>
<organism evidence="6">
    <name type="scientific">Notodromas monacha</name>
    <dbReference type="NCBI Taxonomy" id="399045"/>
    <lineage>
        <taxon>Eukaryota</taxon>
        <taxon>Metazoa</taxon>
        <taxon>Ecdysozoa</taxon>
        <taxon>Arthropoda</taxon>
        <taxon>Crustacea</taxon>
        <taxon>Oligostraca</taxon>
        <taxon>Ostracoda</taxon>
        <taxon>Podocopa</taxon>
        <taxon>Podocopida</taxon>
        <taxon>Cypridocopina</taxon>
        <taxon>Cypridoidea</taxon>
        <taxon>Cyprididae</taxon>
        <taxon>Notodromas</taxon>
    </lineage>
</organism>
<reference evidence="6" key="1">
    <citation type="submission" date="2020-11" db="EMBL/GenBank/DDBJ databases">
        <authorList>
            <person name="Tran Van P."/>
        </authorList>
    </citation>
    <scope>NUCLEOTIDE SEQUENCE</scope>
</reference>
<evidence type="ECO:0000313" key="7">
    <source>
        <dbReference type="Proteomes" id="UP000678499"/>
    </source>
</evidence>
<dbReference type="Pfam" id="PF17215">
    <property type="entry name" value="Rrp44_S1"/>
    <property type="match status" value="1"/>
</dbReference>
<dbReference type="GO" id="GO:0000175">
    <property type="term" value="F:3'-5'-RNA exonuclease activity"/>
    <property type="evidence" value="ECO:0007669"/>
    <property type="project" value="TreeGrafter"/>
</dbReference>
<dbReference type="InterPro" id="IPR022966">
    <property type="entry name" value="RNase_II/R_CS"/>
</dbReference>
<keyword evidence="7" id="KW-1185">Reference proteome</keyword>
<accession>A0A7R9BKH2</accession>
<name>A0A7R9BKH2_9CRUS</name>
<dbReference type="InterPro" id="IPR001900">
    <property type="entry name" value="RNase_II/R"/>
</dbReference>
<dbReference type="PROSITE" id="PS01175">
    <property type="entry name" value="RIBONUCLEASE_II"/>
    <property type="match status" value="1"/>
</dbReference>
<dbReference type="AlphaFoldDB" id="A0A7R9BKH2"/>
<evidence type="ECO:0000256" key="2">
    <source>
        <dbReference type="ARBA" id="ARBA00022552"/>
    </source>
</evidence>
<dbReference type="FunFam" id="2.40.50.140:FF:000125">
    <property type="entry name" value="exosome complex exonuclease RRP44 isoform X1"/>
    <property type="match status" value="1"/>
</dbReference>
<protein>
    <recommendedName>
        <fullName evidence="5">RNB domain-containing protein</fullName>
    </recommendedName>
</protein>
<dbReference type="SMART" id="SM00955">
    <property type="entry name" value="RNB"/>
    <property type="match status" value="1"/>
</dbReference>
<dbReference type="EMBL" id="CAJPEX010000565">
    <property type="protein sequence ID" value="CAG0916314.1"/>
    <property type="molecule type" value="Genomic_DNA"/>
</dbReference>
<dbReference type="GO" id="GO:0003723">
    <property type="term" value="F:RNA binding"/>
    <property type="evidence" value="ECO:0007669"/>
    <property type="project" value="InterPro"/>
</dbReference>
<dbReference type="EMBL" id="OA882602">
    <property type="protein sequence ID" value="CAD7276162.1"/>
    <property type="molecule type" value="Genomic_DNA"/>
</dbReference>
<dbReference type="PANTHER" id="PTHR23355:SF35">
    <property type="entry name" value="EXOSOME COMPLEX EXONUCLEASE RRP44"/>
    <property type="match status" value="1"/>
</dbReference>
<dbReference type="GO" id="GO:0071031">
    <property type="term" value="P:nuclear mRNA surveillance of mRNA 3'-end processing"/>
    <property type="evidence" value="ECO:0007669"/>
    <property type="project" value="TreeGrafter"/>
</dbReference>
<comment type="subcellular location">
    <subcellularLocation>
        <location evidence="1">Nucleus</location>
    </subcellularLocation>
</comment>
<dbReference type="Proteomes" id="UP000678499">
    <property type="component" value="Unassembled WGS sequence"/>
</dbReference>
<dbReference type="OrthoDB" id="6377123at2759"/>
<keyword evidence="4" id="KW-0539">Nucleus</keyword>
<keyword evidence="3" id="KW-0271">Exosome</keyword>
<evidence type="ECO:0000256" key="4">
    <source>
        <dbReference type="ARBA" id="ARBA00023242"/>
    </source>
</evidence>
<dbReference type="GO" id="GO:0004519">
    <property type="term" value="F:endonuclease activity"/>
    <property type="evidence" value="ECO:0007669"/>
    <property type="project" value="TreeGrafter"/>
</dbReference>
<dbReference type="GO" id="GO:0006364">
    <property type="term" value="P:rRNA processing"/>
    <property type="evidence" value="ECO:0007669"/>
    <property type="project" value="UniProtKB-KW"/>
</dbReference>